<name>A0A2T2XE90_9FIRM</name>
<dbReference type="Proteomes" id="UP000242972">
    <property type="component" value="Unassembled WGS sequence"/>
</dbReference>
<reference evidence="1 2" key="1">
    <citation type="journal article" date="2014" name="BMC Genomics">
        <title>Comparison of environmental and isolate Sulfobacillus genomes reveals diverse carbon, sulfur, nitrogen, and hydrogen metabolisms.</title>
        <authorList>
            <person name="Justice N.B."/>
            <person name="Norman A."/>
            <person name="Brown C.T."/>
            <person name="Singh A."/>
            <person name="Thomas B.C."/>
            <person name="Banfield J.F."/>
        </authorList>
    </citation>
    <scope>NUCLEOTIDE SEQUENCE [LARGE SCALE GENOMIC DNA]</scope>
    <source>
        <strain evidence="1">AMDSBA4</strain>
    </source>
</reference>
<accession>A0A2T2XE90</accession>
<evidence type="ECO:0000313" key="1">
    <source>
        <dbReference type="EMBL" id="PSR32800.1"/>
    </source>
</evidence>
<dbReference type="EMBL" id="PXYW01000031">
    <property type="protein sequence ID" value="PSR32800.1"/>
    <property type="molecule type" value="Genomic_DNA"/>
</dbReference>
<dbReference type="AlphaFoldDB" id="A0A2T2XE90"/>
<evidence type="ECO:0000313" key="2">
    <source>
        <dbReference type="Proteomes" id="UP000242972"/>
    </source>
</evidence>
<proteinExistence type="predicted"/>
<protein>
    <submittedName>
        <fullName evidence="1">Magnesium transporter CorA</fullName>
    </submittedName>
</protein>
<comment type="caution">
    <text evidence="1">The sequence shown here is derived from an EMBL/GenBank/DDBJ whole genome shotgun (WGS) entry which is preliminary data.</text>
</comment>
<organism evidence="1 2">
    <name type="scientific">Sulfobacillus benefaciens</name>
    <dbReference type="NCBI Taxonomy" id="453960"/>
    <lineage>
        <taxon>Bacteria</taxon>
        <taxon>Bacillati</taxon>
        <taxon>Bacillota</taxon>
        <taxon>Clostridia</taxon>
        <taxon>Eubacteriales</taxon>
        <taxon>Clostridiales Family XVII. Incertae Sedis</taxon>
        <taxon>Sulfobacillus</taxon>
    </lineage>
</organism>
<feature type="non-terminal residue" evidence="1">
    <location>
        <position position="47"/>
    </location>
</feature>
<gene>
    <name evidence="1" type="ORF">C7B46_12570</name>
</gene>
<sequence>MPHYLYLTEKNTTELSDDKPEQAKEVWVDIGPHENDQIGDIVRQFYA</sequence>